<dbReference type="Gene3D" id="1.20.1530.20">
    <property type="match status" value="1"/>
</dbReference>
<evidence type="ECO:0000313" key="2">
    <source>
        <dbReference type="EMBL" id="OYP53671.1"/>
    </source>
</evidence>
<proteinExistence type="predicted"/>
<feature type="transmembrane region" description="Helical" evidence="1">
    <location>
        <begin position="163"/>
        <end position="186"/>
    </location>
</feature>
<feature type="transmembrane region" description="Helical" evidence="1">
    <location>
        <begin position="276"/>
        <end position="299"/>
    </location>
</feature>
<gene>
    <name evidence="2" type="ORF">CIK91_11395</name>
</gene>
<feature type="transmembrane region" description="Helical" evidence="1">
    <location>
        <begin position="74"/>
        <end position="95"/>
    </location>
</feature>
<feature type="transmembrane region" description="Helical" evidence="1">
    <location>
        <begin position="42"/>
        <end position="62"/>
    </location>
</feature>
<keyword evidence="1" id="KW-0472">Membrane</keyword>
<protein>
    <submittedName>
        <fullName evidence="2">Transporter</fullName>
    </submittedName>
</protein>
<keyword evidence="1" id="KW-0812">Transmembrane</keyword>
<keyword evidence="1" id="KW-1133">Transmembrane helix</keyword>
<feature type="transmembrane region" description="Helical" evidence="1">
    <location>
        <begin position="232"/>
        <end position="255"/>
    </location>
</feature>
<dbReference type="EMBL" id="NPJF01000058">
    <property type="protein sequence ID" value="OYP53671.1"/>
    <property type="molecule type" value="Genomic_DNA"/>
</dbReference>
<sequence length="319" mass="35446">MNIIQIFKKWSLLCAIAVGMSIYCLFYYTPILVPVGEICGPALQGLMPWILFTILYVTFCKIEVKEMRPRTWHFILQGLRTLISGLLVLIIMYTSNPEAKLIWEGCFLCVICPTAAAAAVITEKLGGNITSLTIYTIIANCVTSIIIPLFFPLVEPSANVPFLTMSSMILKRVFIVLIAPLALAFLTRKFANPLAIWVRKTKNLGYYLWCFNLTIVSGLTMHNILASTVSCFTLLALLISPLFISVIQFAIGKAVGKPYGDNITAGQALGQKNTVVGIWLTITFLNPLAAIAAGGYLVWQNIINALQIRYKEKYGYLKW</sequence>
<feature type="transmembrane region" description="Helical" evidence="1">
    <location>
        <begin position="132"/>
        <end position="151"/>
    </location>
</feature>
<reference evidence="2 3" key="1">
    <citation type="submission" date="2017-08" db="EMBL/GenBank/DDBJ databases">
        <title>Comparative genomics of non-oral Prevotella species.</title>
        <authorList>
            <person name="Accetto T."/>
            <person name="Nograsek B."/>
            <person name="Avgustin G."/>
        </authorList>
    </citation>
    <scope>NUCLEOTIDE SEQUENCE [LARGE SCALE GENOMIC DNA]</scope>
    <source>
        <strain evidence="2 3">TC1-1</strain>
    </source>
</reference>
<dbReference type="InterPro" id="IPR038770">
    <property type="entry name" value="Na+/solute_symporter_sf"/>
</dbReference>
<evidence type="ECO:0000256" key="1">
    <source>
        <dbReference type="SAM" id="Phobius"/>
    </source>
</evidence>
<feature type="transmembrane region" description="Helical" evidence="1">
    <location>
        <begin position="101"/>
        <end position="120"/>
    </location>
</feature>
<feature type="transmembrane region" description="Helical" evidence="1">
    <location>
        <begin position="12"/>
        <end position="30"/>
    </location>
</feature>
<evidence type="ECO:0000313" key="3">
    <source>
        <dbReference type="Proteomes" id="UP000216189"/>
    </source>
</evidence>
<comment type="caution">
    <text evidence="2">The sequence shown here is derived from an EMBL/GenBank/DDBJ whole genome shotgun (WGS) entry which is preliminary data.</text>
</comment>
<keyword evidence="3" id="KW-1185">Reference proteome</keyword>
<name>A0ABX4EF68_SEGBR</name>
<accession>A0ABX4EF68</accession>
<dbReference type="RefSeq" id="WP_094448933.1">
    <property type="nucleotide sequence ID" value="NZ_CP091801.1"/>
</dbReference>
<organism evidence="2 3">
    <name type="scientific">Segatella bryantii</name>
    <name type="common">Prevotella bryantii</name>
    <dbReference type="NCBI Taxonomy" id="77095"/>
    <lineage>
        <taxon>Bacteria</taxon>
        <taxon>Pseudomonadati</taxon>
        <taxon>Bacteroidota</taxon>
        <taxon>Bacteroidia</taxon>
        <taxon>Bacteroidales</taxon>
        <taxon>Prevotellaceae</taxon>
        <taxon>Segatella</taxon>
    </lineage>
</organism>
<dbReference type="Proteomes" id="UP000216189">
    <property type="component" value="Unassembled WGS sequence"/>
</dbReference>